<comment type="similarity">
    <text evidence="3">Belongs to the glycosyltransferase group 1 family. Glycosyltransferase 30 subfamily.</text>
</comment>
<comment type="catalytic activity">
    <reaction evidence="9 12">
        <text>lipid IVA (E. coli) + CMP-3-deoxy-beta-D-manno-octulosonate = alpha-Kdo-(2-&gt;6)-lipid IVA (E. coli) + CMP + H(+)</text>
        <dbReference type="Rhea" id="RHEA:28066"/>
        <dbReference type="ChEBI" id="CHEBI:15378"/>
        <dbReference type="ChEBI" id="CHEBI:58603"/>
        <dbReference type="ChEBI" id="CHEBI:60364"/>
        <dbReference type="ChEBI" id="CHEBI:60377"/>
        <dbReference type="ChEBI" id="CHEBI:85987"/>
        <dbReference type="EC" id="2.4.99.12"/>
    </reaction>
</comment>
<proteinExistence type="inferred from homology"/>
<comment type="function">
    <text evidence="12">Involved in lipopolysaccharide (LPS) biosynthesis. Catalyzes the transfer of 3-deoxy-D-manno-octulosonate (Kdo) residue(s) from CMP-Kdo to lipid IV(A), the tetraacyldisaccharide-1,4'-bisphosphate precursor of lipid A.</text>
</comment>
<keyword evidence="12" id="KW-1003">Cell membrane</keyword>
<dbReference type="GO" id="GO:0005886">
    <property type="term" value="C:plasma membrane"/>
    <property type="evidence" value="ECO:0007669"/>
    <property type="project" value="UniProtKB-SubCell"/>
</dbReference>
<comment type="subcellular location">
    <subcellularLocation>
        <location evidence="1">Cell inner membrane</location>
        <topology evidence="1">Single-pass membrane protein</topology>
        <orientation evidence="1">Cytoplasmic side</orientation>
    </subcellularLocation>
    <subcellularLocation>
        <location evidence="12">Cell membrane</location>
    </subcellularLocation>
</comment>
<dbReference type="Pfam" id="PF04413">
    <property type="entry name" value="Glycos_transf_N"/>
    <property type="match status" value="1"/>
</dbReference>
<dbReference type="SUPFAM" id="SSF53756">
    <property type="entry name" value="UDP-Glycosyltransferase/glycogen phosphorylase"/>
    <property type="match status" value="1"/>
</dbReference>
<evidence type="ECO:0000256" key="3">
    <source>
        <dbReference type="ARBA" id="ARBA00006380"/>
    </source>
</evidence>
<evidence type="ECO:0000313" key="15">
    <source>
        <dbReference type="Proteomes" id="UP000008315"/>
    </source>
</evidence>
<evidence type="ECO:0000256" key="12">
    <source>
        <dbReference type="RuleBase" id="RU365103"/>
    </source>
</evidence>
<evidence type="ECO:0000256" key="4">
    <source>
        <dbReference type="ARBA" id="ARBA00012621"/>
    </source>
</evidence>
<dbReference type="GO" id="GO:0043842">
    <property type="term" value="F:Kdo transferase activity"/>
    <property type="evidence" value="ECO:0007669"/>
    <property type="project" value="UniProtKB-EC"/>
</dbReference>
<dbReference type="FunFam" id="3.40.50.11720:FF:000001">
    <property type="entry name" value="3-deoxy-D-manno-octulosonic acid transferase"/>
    <property type="match status" value="1"/>
</dbReference>
<dbReference type="GO" id="GO:0009244">
    <property type="term" value="P:lipopolysaccharide core region biosynthetic process"/>
    <property type="evidence" value="ECO:0007669"/>
    <property type="project" value="UniProtKB-UniRule"/>
</dbReference>
<keyword evidence="12" id="KW-1133">Transmembrane helix</keyword>
<feature type="transmembrane region" description="Helical" evidence="12">
    <location>
        <begin position="6"/>
        <end position="28"/>
    </location>
</feature>
<feature type="site" description="Transition state stabilizer" evidence="11">
    <location>
        <position position="135"/>
    </location>
</feature>
<keyword evidence="12" id="KW-0448">Lipopolysaccharide biosynthesis</keyword>
<keyword evidence="6 12" id="KW-0808">Transferase</keyword>
<dbReference type="InterPro" id="IPR007507">
    <property type="entry name" value="Glycos_transf_N"/>
</dbReference>
<dbReference type="NCBIfam" id="NF004388">
    <property type="entry name" value="PRK05749.1-4"/>
    <property type="match status" value="1"/>
</dbReference>
<evidence type="ECO:0000256" key="10">
    <source>
        <dbReference type="PIRSR" id="PIRSR639901-1"/>
    </source>
</evidence>
<dbReference type="Gene3D" id="3.40.50.2000">
    <property type="entry name" value="Glycogen Phosphorylase B"/>
    <property type="match status" value="1"/>
</dbReference>
<keyword evidence="14" id="KW-0328">Glycosyltransferase</keyword>
<dbReference type="PATRIC" id="fig|271065.3.peg.3165"/>
<keyword evidence="15" id="KW-1185">Reference proteome</keyword>
<dbReference type="InterPro" id="IPR038107">
    <property type="entry name" value="Glycos_transf_N_sf"/>
</dbReference>
<dbReference type="STRING" id="1091494.MEALZ_3070"/>
<dbReference type="FunFam" id="3.40.50.2000:FF:000032">
    <property type="entry name" value="3-deoxy-D-manno-octulosonic acid transferase"/>
    <property type="match status" value="1"/>
</dbReference>
<evidence type="ECO:0000256" key="8">
    <source>
        <dbReference type="ARBA" id="ARBA00031445"/>
    </source>
</evidence>
<dbReference type="PANTHER" id="PTHR42755:SF1">
    <property type="entry name" value="3-DEOXY-D-MANNO-OCTULOSONIC ACID TRANSFERASE, MITOCHONDRIAL-RELATED"/>
    <property type="match status" value="1"/>
</dbReference>
<dbReference type="HOGENOM" id="CLU_036146_2_0_6"/>
<evidence type="ECO:0000256" key="11">
    <source>
        <dbReference type="PIRSR" id="PIRSR639901-2"/>
    </source>
</evidence>
<keyword evidence="12" id="KW-0472">Membrane</keyword>
<organism evidence="14 15">
    <name type="scientific">Methylotuvimicrobium alcaliphilum (strain DSM 19304 / NCIMB 14124 / VKM B-2133 / 20Z)</name>
    <name type="common">Methylomicrobium alcaliphilum</name>
    <dbReference type="NCBI Taxonomy" id="1091494"/>
    <lineage>
        <taxon>Bacteria</taxon>
        <taxon>Pseudomonadati</taxon>
        <taxon>Pseudomonadota</taxon>
        <taxon>Gammaproteobacteria</taxon>
        <taxon>Methylococcales</taxon>
        <taxon>Methylococcaceae</taxon>
        <taxon>Methylotuvimicrobium</taxon>
    </lineage>
</organism>
<protein>
    <recommendedName>
        <fullName evidence="5 12">3-deoxy-D-manno-octulosonic acid transferase</fullName>
        <shortName evidence="12">Kdo transferase</shortName>
        <ecNumber evidence="4 12">2.4.99.12</ecNumber>
    </recommendedName>
    <alternativeName>
        <fullName evidence="8 12">Lipid IV(A) 3-deoxy-D-manno-octulosonic acid transferase</fullName>
    </alternativeName>
</protein>
<feature type="domain" description="3-deoxy-D-manno-octulosonic-acid transferase N-terminal" evidence="13">
    <location>
        <begin position="39"/>
        <end position="216"/>
    </location>
</feature>
<feature type="site" description="Transition state stabilizer" evidence="11">
    <location>
        <position position="213"/>
    </location>
</feature>
<dbReference type="EC" id="2.4.99.12" evidence="4 12"/>
<evidence type="ECO:0000256" key="1">
    <source>
        <dbReference type="ARBA" id="ARBA00004388"/>
    </source>
</evidence>
<evidence type="ECO:0000256" key="5">
    <source>
        <dbReference type="ARBA" id="ARBA00019077"/>
    </source>
</evidence>
<dbReference type="AlphaFoldDB" id="G4T2K7"/>
<dbReference type="Gene3D" id="3.40.50.11720">
    <property type="entry name" value="3-Deoxy-D-manno-octulosonic-acid transferase, N-terminal domain"/>
    <property type="match status" value="1"/>
</dbReference>
<dbReference type="KEGG" id="mah:MEALZ_3070"/>
<evidence type="ECO:0000256" key="6">
    <source>
        <dbReference type="ARBA" id="ARBA00022679"/>
    </source>
</evidence>
<dbReference type="InterPro" id="IPR039901">
    <property type="entry name" value="Kdotransferase"/>
</dbReference>
<feature type="active site" description="Proton acceptor" evidence="10">
    <location>
        <position position="65"/>
    </location>
</feature>
<dbReference type="UniPathway" id="UPA00958"/>
<dbReference type="Proteomes" id="UP000008315">
    <property type="component" value="Chromosome"/>
</dbReference>
<evidence type="ECO:0000259" key="13">
    <source>
        <dbReference type="Pfam" id="PF04413"/>
    </source>
</evidence>
<name>G4T2K7_META2</name>
<keyword evidence="7" id="KW-0735">Signal-anchor</keyword>
<evidence type="ECO:0000256" key="2">
    <source>
        <dbReference type="ARBA" id="ARBA00004713"/>
    </source>
</evidence>
<accession>G4T2K7</accession>
<evidence type="ECO:0000256" key="7">
    <source>
        <dbReference type="ARBA" id="ARBA00022968"/>
    </source>
</evidence>
<dbReference type="PANTHER" id="PTHR42755">
    <property type="entry name" value="3-DEOXY-MANNO-OCTULOSONATE CYTIDYLYLTRANSFERASE"/>
    <property type="match status" value="1"/>
</dbReference>
<reference evidence="15" key="1">
    <citation type="journal article" date="2012" name="J. Bacteriol.">
        <title>Genome sequence of the haloalkaliphilic methanotrophic bacterium Methylomicrobium alcaliphilum 20Z.</title>
        <authorList>
            <person name="Vuilleumier S."/>
            <person name="Khmelenina V.N."/>
            <person name="Bringel F."/>
            <person name="Reshetnikov A.S."/>
            <person name="Lajus A."/>
            <person name="Mangenot S."/>
            <person name="Rouy Z."/>
            <person name="Op den Camp H.J."/>
            <person name="Jetten M.S."/>
            <person name="Dispirito A.A."/>
            <person name="Dunfield P."/>
            <person name="Klotz M.G."/>
            <person name="Semrau J.D."/>
            <person name="Stein L.Y."/>
            <person name="Barbe V."/>
            <person name="Medigue C."/>
            <person name="Trotsenko Y.A."/>
            <person name="Kalyuzhnaya M.G."/>
        </authorList>
    </citation>
    <scope>NUCLEOTIDE SEQUENCE [LARGE SCALE GENOMIC DNA]</scope>
    <source>
        <strain evidence="15">DSM 19304 / NCIMB 14124 / VKM B-2133 / 20Z</strain>
    </source>
</reference>
<gene>
    <name evidence="14" type="primary">waaA</name>
    <name evidence="14" type="ordered locus">MEALZ_3070</name>
</gene>
<evidence type="ECO:0000256" key="9">
    <source>
        <dbReference type="ARBA" id="ARBA00049183"/>
    </source>
</evidence>
<dbReference type="EMBL" id="FO082060">
    <property type="protein sequence ID" value="CCE24736.1"/>
    <property type="molecule type" value="Genomic_DNA"/>
</dbReference>
<evidence type="ECO:0000313" key="14">
    <source>
        <dbReference type="EMBL" id="CCE24736.1"/>
    </source>
</evidence>
<dbReference type="GO" id="GO:0009245">
    <property type="term" value="P:lipid A biosynthetic process"/>
    <property type="evidence" value="ECO:0007669"/>
    <property type="project" value="TreeGrafter"/>
</dbReference>
<sequence length="432" mass="48140">MLRLNIVRVIYSAVFYLLLPLIFGRLLWRSIKAPEYRKRYWERLGLYRRRFEGPFIWFHAVSVGEAEAAFPLIKRFQQNYPAKKILITTTTPTGSARVQAVLADSVAHVYLPYDTPGSVARFIAAFKPELGVVMETEIWPNLFAACAAKGIPLCIVNARLSDRSARGYAKIPSLIKPALACVSQIAAQAQEDAERFVSIGAKRERVQAVGNLKFDIDIDPQFLDRGKQLKQEYFAGRFVWIIASTHKNEEAIFLSLYPKLKASIPELLLLLVPRHPERFSEVERLIVSNDLKPITRSSGLKCADETDVFLLDSMGELKLFYAAADLAFVGGSMVPVGGHNILEPAALGVPVMFGPFMDNFREIQSNVLAAEAAVQCYNEAEILFNVGNIYQNRAARDALVQKGLQFVADNRGALEKVVTLIGSLSGCNRGER</sequence>
<keyword evidence="12" id="KW-0812">Transmembrane</keyword>
<comment type="pathway">
    <text evidence="2 12">Bacterial outer membrane biogenesis; LPS core biosynthesis.</text>
</comment>